<reference evidence="2" key="1">
    <citation type="submission" date="2022-11" db="UniProtKB">
        <authorList>
            <consortium name="WormBaseParasite"/>
        </authorList>
    </citation>
    <scope>IDENTIFICATION</scope>
</reference>
<dbReference type="WBParaSite" id="PEQ_0000539901-mRNA-1">
    <property type="protein sequence ID" value="PEQ_0000539901-mRNA-1"/>
    <property type="gene ID" value="PEQ_0000539901"/>
</dbReference>
<proteinExistence type="predicted"/>
<name>A0A914RTU7_PAREQ</name>
<evidence type="ECO:0000313" key="2">
    <source>
        <dbReference type="WBParaSite" id="PEQ_0000539901-mRNA-1"/>
    </source>
</evidence>
<dbReference type="AlphaFoldDB" id="A0A914RTU7"/>
<sequence>MRVFSGTGTTKQWAASFTCLVTRAPDRMRATLHSTEETSMRNNLRKRHQHDTHGRNLSVQHRLLSGGELRTVAAQVESVLSEKPIIYSLRPRANLLVNVERTNEDLEFNSQSLNTQNCISSSGVMLRNT</sequence>
<dbReference type="Proteomes" id="UP000887564">
    <property type="component" value="Unplaced"/>
</dbReference>
<keyword evidence="1" id="KW-1185">Reference proteome</keyword>
<evidence type="ECO:0000313" key="1">
    <source>
        <dbReference type="Proteomes" id="UP000887564"/>
    </source>
</evidence>
<organism evidence="1 2">
    <name type="scientific">Parascaris equorum</name>
    <name type="common">Equine roundworm</name>
    <dbReference type="NCBI Taxonomy" id="6256"/>
    <lineage>
        <taxon>Eukaryota</taxon>
        <taxon>Metazoa</taxon>
        <taxon>Ecdysozoa</taxon>
        <taxon>Nematoda</taxon>
        <taxon>Chromadorea</taxon>
        <taxon>Rhabditida</taxon>
        <taxon>Spirurina</taxon>
        <taxon>Ascaridomorpha</taxon>
        <taxon>Ascaridoidea</taxon>
        <taxon>Ascarididae</taxon>
        <taxon>Parascaris</taxon>
    </lineage>
</organism>
<accession>A0A914RTU7</accession>
<protein>
    <submittedName>
        <fullName evidence="2">Uncharacterized protein</fullName>
    </submittedName>
</protein>